<dbReference type="InterPro" id="IPR029016">
    <property type="entry name" value="GAF-like_dom_sf"/>
</dbReference>
<dbReference type="PROSITE" id="PS50887">
    <property type="entry name" value="GGDEF"/>
    <property type="match status" value="1"/>
</dbReference>
<dbReference type="OrthoDB" id="9813903at2"/>
<dbReference type="SUPFAM" id="SSF55073">
    <property type="entry name" value="Nucleotide cyclase"/>
    <property type="match status" value="1"/>
</dbReference>
<evidence type="ECO:0000259" key="1">
    <source>
        <dbReference type="PROSITE" id="PS50887"/>
    </source>
</evidence>
<sequence length="341" mass="37915">MQHEQLLDVIKIQSEIAQSGLDLGSVMSIVVNRTSSLIGADGAAIELAEGNEMVYRATSGLANQYLGLRLKREESLSGMCVRQNTTLLCEDANNDWRVNRQACEKIGLRSMIVMPLSHKGEAVGVLKAMSTQVSRFSGEDIKLLELLSELVAAAMFYSAKYDTNELFYQATHDGLTGLANRSLFMDRLRNEISQASRSEKSVGVLIMDMNGLKEVNDTYGHSVGDAIIKEFSSRIKACARENDTVARLGGDEFGSILSPVSCTQGIEKTIARMHEEISRPFTYEDRTYELSACIGATHCPTDGCDISTLLELADQRMYDQKRNHYQLKRSYRNQSNYSFEA</sequence>
<dbReference type="InterPro" id="IPR052163">
    <property type="entry name" value="DGC-Regulatory_Protein"/>
</dbReference>
<accession>A0A2R5F365</accession>
<gene>
    <name evidence="2" type="ORF">NMK_0120</name>
</gene>
<dbReference type="EMBL" id="BDOQ01000001">
    <property type="protein sequence ID" value="GBG12589.1"/>
    <property type="molecule type" value="Genomic_DNA"/>
</dbReference>
<dbReference type="InterPro" id="IPR029787">
    <property type="entry name" value="Nucleotide_cyclase"/>
</dbReference>
<keyword evidence="3" id="KW-1185">Reference proteome</keyword>
<dbReference type="SMART" id="SM00267">
    <property type="entry name" value="GGDEF"/>
    <property type="match status" value="1"/>
</dbReference>
<feature type="domain" description="GGDEF" evidence="1">
    <location>
        <begin position="200"/>
        <end position="330"/>
    </location>
</feature>
<protein>
    <submittedName>
        <fullName evidence="2">PAS domain S-box protein</fullName>
    </submittedName>
</protein>
<comment type="caution">
    <text evidence="2">The sequence shown here is derived from an EMBL/GenBank/DDBJ whole genome shotgun (WGS) entry which is preliminary data.</text>
</comment>
<name>A0A2R5F365_9PROT</name>
<dbReference type="SMART" id="SM00065">
    <property type="entry name" value="GAF"/>
    <property type="match status" value="1"/>
</dbReference>
<reference evidence="2 3" key="1">
    <citation type="journal article" date="2018" name="Environ. Microbiol.">
        <title>Isolation and genomic characterization of Novimethylophilus kurashikiensis gen. nov. sp. nov., a new lanthanide-dependent methylotrophic species of Methylophilaceae.</title>
        <authorList>
            <person name="Lv H."/>
            <person name="Sahin N."/>
            <person name="Tani A."/>
        </authorList>
    </citation>
    <scope>NUCLEOTIDE SEQUENCE [LARGE SCALE GENOMIC DNA]</scope>
    <source>
        <strain evidence="2 3">La2-4</strain>
    </source>
</reference>
<dbReference type="InterPro" id="IPR043128">
    <property type="entry name" value="Rev_trsase/Diguanyl_cyclase"/>
</dbReference>
<dbReference type="InterPro" id="IPR000160">
    <property type="entry name" value="GGDEF_dom"/>
</dbReference>
<dbReference type="PANTHER" id="PTHR46663:SF2">
    <property type="entry name" value="GGDEF DOMAIN-CONTAINING PROTEIN"/>
    <property type="match status" value="1"/>
</dbReference>
<proteinExistence type="predicted"/>
<organism evidence="2 3">
    <name type="scientific">Novimethylophilus kurashikiensis</name>
    <dbReference type="NCBI Taxonomy" id="1825523"/>
    <lineage>
        <taxon>Bacteria</taxon>
        <taxon>Pseudomonadati</taxon>
        <taxon>Pseudomonadota</taxon>
        <taxon>Betaproteobacteria</taxon>
        <taxon>Nitrosomonadales</taxon>
        <taxon>Methylophilaceae</taxon>
        <taxon>Novimethylophilus</taxon>
    </lineage>
</organism>
<dbReference type="SUPFAM" id="SSF55781">
    <property type="entry name" value="GAF domain-like"/>
    <property type="match status" value="1"/>
</dbReference>
<dbReference type="Proteomes" id="UP000245081">
    <property type="component" value="Unassembled WGS sequence"/>
</dbReference>
<dbReference type="Gene3D" id="3.30.450.40">
    <property type="match status" value="1"/>
</dbReference>
<dbReference type="AlphaFoldDB" id="A0A2R5F365"/>
<dbReference type="InterPro" id="IPR003018">
    <property type="entry name" value="GAF"/>
</dbReference>
<dbReference type="Pfam" id="PF00990">
    <property type="entry name" value="GGDEF"/>
    <property type="match status" value="1"/>
</dbReference>
<evidence type="ECO:0000313" key="3">
    <source>
        <dbReference type="Proteomes" id="UP000245081"/>
    </source>
</evidence>
<dbReference type="NCBIfam" id="TIGR00254">
    <property type="entry name" value="GGDEF"/>
    <property type="match status" value="1"/>
</dbReference>
<dbReference type="Pfam" id="PF13185">
    <property type="entry name" value="GAF_2"/>
    <property type="match status" value="1"/>
</dbReference>
<dbReference type="CDD" id="cd01949">
    <property type="entry name" value="GGDEF"/>
    <property type="match status" value="1"/>
</dbReference>
<dbReference type="Gene3D" id="3.30.70.270">
    <property type="match status" value="1"/>
</dbReference>
<evidence type="ECO:0000313" key="2">
    <source>
        <dbReference type="EMBL" id="GBG12589.1"/>
    </source>
</evidence>
<dbReference type="PANTHER" id="PTHR46663">
    <property type="entry name" value="DIGUANYLATE CYCLASE DGCT-RELATED"/>
    <property type="match status" value="1"/>
</dbReference>
<dbReference type="RefSeq" id="WP_109013820.1">
    <property type="nucleotide sequence ID" value="NZ_BDOQ01000001.1"/>
</dbReference>